<feature type="domain" description="GH10" evidence="10">
    <location>
        <begin position="34"/>
        <end position="365"/>
    </location>
</feature>
<dbReference type="InterPro" id="IPR044846">
    <property type="entry name" value="GH10"/>
</dbReference>
<evidence type="ECO:0000256" key="4">
    <source>
        <dbReference type="ARBA" id="ARBA00022729"/>
    </source>
</evidence>
<evidence type="ECO:0000313" key="12">
    <source>
        <dbReference type="Proteomes" id="UP001380365"/>
    </source>
</evidence>
<evidence type="ECO:0000256" key="1">
    <source>
        <dbReference type="ARBA" id="ARBA00000681"/>
    </source>
</evidence>
<gene>
    <name evidence="11" type="ORF">WH159_01190</name>
</gene>
<dbReference type="RefSeq" id="WP_132883361.1">
    <property type="nucleotide sequence ID" value="NZ_JBBGZA010000001.1"/>
</dbReference>
<evidence type="ECO:0000256" key="9">
    <source>
        <dbReference type="RuleBase" id="RU361174"/>
    </source>
</evidence>
<dbReference type="EMBL" id="JBBGZA010000001">
    <property type="protein sequence ID" value="MEJ5093161.1"/>
    <property type="molecule type" value="Genomic_DNA"/>
</dbReference>
<evidence type="ECO:0000256" key="5">
    <source>
        <dbReference type="ARBA" id="ARBA00022801"/>
    </source>
</evidence>
<dbReference type="PROSITE" id="PS51318">
    <property type="entry name" value="TAT"/>
    <property type="match status" value="1"/>
</dbReference>
<dbReference type="InterPro" id="IPR006311">
    <property type="entry name" value="TAT_signal"/>
</dbReference>
<comment type="similarity">
    <text evidence="2 9">Belongs to the glycosyl hydrolase 10 (cellulase F) family.</text>
</comment>
<dbReference type="Gene3D" id="3.20.20.80">
    <property type="entry name" value="Glycosidases"/>
    <property type="match status" value="1"/>
</dbReference>
<dbReference type="PANTHER" id="PTHR31490">
    <property type="entry name" value="GLYCOSYL HYDROLASE"/>
    <property type="match status" value="1"/>
</dbReference>
<keyword evidence="3" id="KW-0858">Xylan degradation</keyword>
<evidence type="ECO:0000256" key="7">
    <source>
        <dbReference type="ARBA" id="ARBA00023295"/>
    </source>
</evidence>
<evidence type="ECO:0000259" key="10">
    <source>
        <dbReference type="PROSITE" id="PS51760"/>
    </source>
</evidence>
<evidence type="ECO:0000256" key="8">
    <source>
        <dbReference type="ARBA" id="ARBA00023326"/>
    </source>
</evidence>
<keyword evidence="12" id="KW-1185">Reference proteome</keyword>
<evidence type="ECO:0000256" key="3">
    <source>
        <dbReference type="ARBA" id="ARBA00022651"/>
    </source>
</evidence>
<dbReference type="PANTHER" id="PTHR31490:SF88">
    <property type="entry name" value="BETA-XYLANASE"/>
    <property type="match status" value="1"/>
</dbReference>
<dbReference type="Proteomes" id="UP001380365">
    <property type="component" value="Unassembled WGS sequence"/>
</dbReference>
<dbReference type="EC" id="3.2.1.8" evidence="9"/>
<reference evidence="11 12" key="1">
    <citation type="submission" date="2023-12" db="EMBL/GenBank/DDBJ databases">
        <title>Gut-associated functions are favored during microbiome assembly across C. elegans life.</title>
        <authorList>
            <person name="Zimmermann J."/>
        </authorList>
    </citation>
    <scope>NUCLEOTIDE SEQUENCE [LARGE SCALE GENOMIC DNA]</scope>
    <source>
        <strain evidence="11 12">JUb134</strain>
    </source>
</reference>
<dbReference type="Pfam" id="PF00331">
    <property type="entry name" value="Glyco_hydro_10"/>
    <property type="match status" value="1"/>
</dbReference>
<protein>
    <recommendedName>
        <fullName evidence="9">Beta-xylanase</fullName>
        <ecNumber evidence="9">3.2.1.8</ecNumber>
    </recommendedName>
</protein>
<dbReference type="PROSITE" id="PS51760">
    <property type="entry name" value="GH10_2"/>
    <property type="match status" value="1"/>
</dbReference>
<dbReference type="InterPro" id="IPR017853">
    <property type="entry name" value="GH"/>
</dbReference>
<evidence type="ECO:0000313" key="11">
    <source>
        <dbReference type="EMBL" id="MEJ5093161.1"/>
    </source>
</evidence>
<sequence length="373" mass="41022">MFDRRQFLAGAAGAAGALALPLQAAPRGDGLGAIAAASGIRFGSTIGKGNFADAAYRALNARECALIVPENELKWSITRPNATTFDFGPADALIGWATRNGLGVRGHTLLWHSERWTPKWVTEHDFGAQPARAAERLLQEHVTRVAGRYARVIDSFDVVNEAIDSDTGMLRETALSKAMSGAQQTLDLAFHSARAAAPAAELVYNDYMGWRGDEAVHRNAVLKLLEGFRKRNVPVDALGVQSHLGSKYSDSPTGLGALDETAWRKFLDEVAAMGFRLLITEMDVHDNPLPSDIAKRDAEVAAHTRAYLDLMLSYPQCRTVMCWGLSDRYSWLNDFRPRPDALPKRPLPFDAEFRPKPMRDALAAAFEAHPRER</sequence>
<keyword evidence="4" id="KW-0732">Signal</keyword>
<dbReference type="InterPro" id="IPR001000">
    <property type="entry name" value="GH10_dom"/>
</dbReference>
<keyword evidence="5 9" id="KW-0378">Hydrolase</keyword>
<dbReference type="PRINTS" id="PR00134">
    <property type="entry name" value="GLHYDRLASE10"/>
</dbReference>
<proteinExistence type="inferred from homology"/>
<dbReference type="SMART" id="SM00633">
    <property type="entry name" value="Glyco_10"/>
    <property type="match status" value="1"/>
</dbReference>
<evidence type="ECO:0000256" key="2">
    <source>
        <dbReference type="ARBA" id="ARBA00007495"/>
    </source>
</evidence>
<dbReference type="SUPFAM" id="SSF51445">
    <property type="entry name" value="(Trans)glycosidases"/>
    <property type="match status" value="1"/>
</dbReference>
<comment type="caution">
    <text evidence="11">The sequence shown here is derived from an EMBL/GenBank/DDBJ whole genome shotgun (WGS) entry which is preliminary data.</text>
</comment>
<name>A0ABU8Q091_9SPHN</name>
<organism evidence="11 12">
    <name type="scientific">Sphingomonas molluscorum</name>
    <dbReference type="NCBI Taxonomy" id="418184"/>
    <lineage>
        <taxon>Bacteria</taxon>
        <taxon>Pseudomonadati</taxon>
        <taxon>Pseudomonadota</taxon>
        <taxon>Alphaproteobacteria</taxon>
        <taxon>Sphingomonadales</taxon>
        <taxon>Sphingomonadaceae</taxon>
        <taxon>Sphingomonas</taxon>
    </lineage>
</organism>
<keyword evidence="8 9" id="KW-0624">Polysaccharide degradation</keyword>
<evidence type="ECO:0000256" key="6">
    <source>
        <dbReference type="ARBA" id="ARBA00023277"/>
    </source>
</evidence>
<accession>A0ABU8Q091</accession>
<keyword evidence="7 9" id="KW-0326">Glycosidase</keyword>
<comment type="catalytic activity">
    <reaction evidence="1 9">
        <text>Endohydrolysis of (1-&gt;4)-beta-D-xylosidic linkages in xylans.</text>
        <dbReference type="EC" id="3.2.1.8"/>
    </reaction>
</comment>
<keyword evidence="6 9" id="KW-0119">Carbohydrate metabolism</keyword>